<feature type="repeat" description="TPR" evidence="4">
    <location>
        <begin position="67"/>
        <end position="100"/>
    </location>
</feature>
<dbReference type="InterPro" id="IPR013105">
    <property type="entry name" value="TPR_2"/>
</dbReference>
<reference evidence="6 7" key="1">
    <citation type="submission" date="2020-12" db="EMBL/GenBank/DDBJ databases">
        <title>Geomonas sp. Red259, isolated from paddy soil.</title>
        <authorList>
            <person name="Xu Z."/>
            <person name="Zhang Z."/>
            <person name="Masuda Y."/>
            <person name="Itoh H."/>
            <person name="Senoo K."/>
        </authorList>
    </citation>
    <scope>NUCLEOTIDE SEQUENCE [LARGE SCALE GENOMIC DNA]</scope>
    <source>
        <strain evidence="6 7">Red259</strain>
    </source>
</reference>
<proteinExistence type="predicted"/>
<feature type="transmembrane region" description="Helical" evidence="5">
    <location>
        <begin position="6"/>
        <end position="27"/>
    </location>
</feature>
<accession>A0ABS0YMC8</accession>
<comment type="caution">
    <text evidence="6">The sequence shown here is derived from an EMBL/GenBank/DDBJ whole genome shotgun (WGS) entry which is preliminary data.</text>
</comment>
<evidence type="ECO:0000256" key="5">
    <source>
        <dbReference type="SAM" id="Phobius"/>
    </source>
</evidence>
<dbReference type="InterPro" id="IPR051685">
    <property type="entry name" value="Ycf3/AcsC/BcsC/TPR_MFPF"/>
</dbReference>
<dbReference type="EMBL" id="JAEMHK010000002">
    <property type="protein sequence ID" value="MBJ6799099.1"/>
    <property type="molecule type" value="Genomic_DNA"/>
</dbReference>
<dbReference type="InterPro" id="IPR019734">
    <property type="entry name" value="TPR_rpt"/>
</dbReference>
<keyword evidence="2 4" id="KW-0802">TPR repeat</keyword>
<dbReference type="PANTHER" id="PTHR44943">
    <property type="entry name" value="CELLULOSE SYNTHASE OPERON PROTEIN C"/>
    <property type="match status" value="1"/>
</dbReference>
<dbReference type="PROSITE" id="PS50293">
    <property type="entry name" value="TPR_REGION"/>
    <property type="match status" value="1"/>
</dbReference>
<dbReference type="PROSITE" id="PS50005">
    <property type="entry name" value="TPR"/>
    <property type="match status" value="2"/>
</dbReference>
<dbReference type="Pfam" id="PF07719">
    <property type="entry name" value="TPR_2"/>
    <property type="match status" value="1"/>
</dbReference>
<feature type="repeat" description="TPR" evidence="4">
    <location>
        <begin position="101"/>
        <end position="134"/>
    </location>
</feature>
<gene>
    <name evidence="6" type="ORF">JFN90_03000</name>
</gene>
<dbReference type="RefSeq" id="WP_199393624.1">
    <property type="nucleotide sequence ID" value="NZ_JAEMHK010000002.1"/>
</dbReference>
<dbReference type="PANTHER" id="PTHR44943:SF9">
    <property type="entry name" value="TPR-REPEAT-CONTAINING PROTEIN"/>
    <property type="match status" value="1"/>
</dbReference>
<evidence type="ECO:0000256" key="2">
    <source>
        <dbReference type="ARBA" id="ARBA00022803"/>
    </source>
</evidence>
<evidence type="ECO:0000313" key="6">
    <source>
        <dbReference type="EMBL" id="MBJ6799099.1"/>
    </source>
</evidence>
<evidence type="ECO:0000256" key="4">
    <source>
        <dbReference type="PROSITE-ProRule" id="PRU00339"/>
    </source>
</evidence>
<evidence type="ECO:0000256" key="1">
    <source>
        <dbReference type="ARBA" id="ARBA00022737"/>
    </source>
</evidence>
<dbReference type="Gene3D" id="1.25.40.10">
    <property type="entry name" value="Tetratricopeptide repeat domain"/>
    <property type="match status" value="1"/>
</dbReference>
<dbReference type="Proteomes" id="UP000641025">
    <property type="component" value="Unassembled WGS sequence"/>
</dbReference>
<dbReference type="SMART" id="SM00028">
    <property type="entry name" value="TPR"/>
    <property type="match status" value="3"/>
</dbReference>
<keyword evidence="7" id="KW-1185">Reference proteome</keyword>
<keyword evidence="1" id="KW-0677">Repeat</keyword>
<evidence type="ECO:0000256" key="3">
    <source>
        <dbReference type="ARBA" id="ARBA00023078"/>
    </source>
</evidence>
<dbReference type="SUPFAM" id="SSF48452">
    <property type="entry name" value="TPR-like"/>
    <property type="match status" value="1"/>
</dbReference>
<dbReference type="InterPro" id="IPR011990">
    <property type="entry name" value="TPR-like_helical_dom_sf"/>
</dbReference>
<protein>
    <submittedName>
        <fullName evidence="6">Tetratricopeptide repeat protein</fullName>
    </submittedName>
</protein>
<keyword evidence="5" id="KW-0812">Transmembrane</keyword>
<evidence type="ECO:0000313" key="7">
    <source>
        <dbReference type="Proteomes" id="UP000641025"/>
    </source>
</evidence>
<name>A0ABS0YMC8_9BACT</name>
<keyword evidence="5" id="KW-0472">Membrane</keyword>
<sequence length="191" mass="21397">MNKENVLTIVVALIVGLLGGYLIFNLAGQNKEPQVAMSVPQGAGSPTDYQRRIVEAEKIVAADPKNLQAWIQLGNDYFDTDQAQKAVNAYGKVLELDPNNLNVMTDQGIMYRKIGWYDKAIANFEKAQSIDPKHLQSLYNLGVVYLQDLKQPDKAKEIWTKYLQFDSTSPTAQQIKNDMAGLNQMPTSFKK</sequence>
<organism evidence="6 7">
    <name type="scientific">Geomonas propionica</name>
    <dbReference type="NCBI Taxonomy" id="2798582"/>
    <lineage>
        <taxon>Bacteria</taxon>
        <taxon>Pseudomonadati</taxon>
        <taxon>Thermodesulfobacteriota</taxon>
        <taxon>Desulfuromonadia</taxon>
        <taxon>Geobacterales</taxon>
        <taxon>Geobacteraceae</taxon>
        <taxon>Geomonas</taxon>
    </lineage>
</organism>
<keyword evidence="3" id="KW-0793">Thylakoid</keyword>
<dbReference type="Pfam" id="PF13414">
    <property type="entry name" value="TPR_11"/>
    <property type="match status" value="1"/>
</dbReference>
<keyword evidence="5" id="KW-1133">Transmembrane helix</keyword>